<gene>
    <name evidence="3" type="ORF">AW14_08760</name>
</gene>
<dbReference type="Pfam" id="PF18935">
    <property type="entry name" value="DUF5683"/>
    <property type="match status" value="1"/>
</dbReference>
<sequence length="210" mass="23693">MLNKLVIASIFSLLLCLSLDAQEKEVSKKEDTKKENIKEAVVIDSIVATNNNIDPLAPAKAAFYSAILPGLGQAYNKKYWKIPIVYAALGTGIYFYSTNNKEYNRYRDAYKSRLAGFTNDEFYFDSQGNQLSQPRVTTQGLERGQKFYRKNKEISLLVTIGLYALNIIDANVDAHLLQYNVDEKLSLAPHFKINEIDASSNVGLTLNFKF</sequence>
<accession>A0A0C5WLM6</accession>
<evidence type="ECO:0000256" key="1">
    <source>
        <dbReference type="SAM" id="SignalP"/>
    </source>
</evidence>
<feature type="chain" id="PRO_5002184474" description="DUF5683 domain-containing protein" evidence="1">
    <location>
        <begin position="22"/>
        <end position="210"/>
    </location>
</feature>
<dbReference type="InterPro" id="IPR043738">
    <property type="entry name" value="DUF5683"/>
</dbReference>
<evidence type="ECO:0000313" key="4">
    <source>
        <dbReference type="Proteomes" id="UP000032229"/>
    </source>
</evidence>
<dbReference type="PATRIC" id="fig|1454006.5.peg.1731"/>
<dbReference type="Proteomes" id="UP000032229">
    <property type="component" value="Chromosome"/>
</dbReference>
<keyword evidence="1" id="KW-0732">Signal</keyword>
<organism evidence="3 4">
    <name type="scientific">Siansivirga zeaxanthinifaciens CC-SAMT-1</name>
    <dbReference type="NCBI Taxonomy" id="1454006"/>
    <lineage>
        <taxon>Bacteria</taxon>
        <taxon>Pseudomonadati</taxon>
        <taxon>Bacteroidota</taxon>
        <taxon>Flavobacteriia</taxon>
        <taxon>Flavobacteriales</taxon>
        <taxon>Flavobacteriaceae</taxon>
        <taxon>Siansivirga</taxon>
    </lineage>
</organism>
<dbReference type="OrthoDB" id="9813910at2"/>
<reference evidence="3 4" key="1">
    <citation type="submission" date="2014-02" db="EMBL/GenBank/DDBJ databases">
        <authorList>
            <person name="Young C.-C."/>
            <person name="Hameed A."/>
            <person name="Huang H.-C."/>
            <person name="Shahina M."/>
        </authorList>
    </citation>
    <scope>NUCLEOTIDE SEQUENCE [LARGE SCALE GENOMIC DNA]</scope>
    <source>
        <strain evidence="3 4">CC-SAMT-1</strain>
    </source>
</reference>
<dbReference type="HOGENOM" id="CLU_060256_1_1_10"/>
<evidence type="ECO:0000259" key="2">
    <source>
        <dbReference type="Pfam" id="PF18935"/>
    </source>
</evidence>
<keyword evidence="4" id="KW-1185">Reference proteome</keyword>
<protein>
    <recommendedName>
        <fullName evidence="2">DUF5683 domain-containing protein</fullName>
    </recommendedName>
</protein>
<dbReference type="RefSeq" id="WP_044638433.1">
    <property type="nucleotide sequence ID" value="NZ_CP007202.1"/>
</dbReference>
<feature type="domain" description="DUF5683" evidence="2">
    <location>
        <begin position="55"/>
        <end position="210"/>
    </location>
</feature>
<evidence type="ECO:0000313" key="3">
    <source>
        <dbReference type="EMBL" id="AJR03705.1"/>
    </source>
</evidence>
<dbReference type="KEGG" id="sze:AW14_08760"/>
<dbReference type="AlphaFoldDB" id="A0A0C5WLM6"/>
<proteinExistence type="predicted"/>
<dbReference type="EMBL" id="CP007202">
    <property type="protein sequence ID" value="AJR03705.1"/>
    <property type="molecule type" value="Genomic_DNA"/>
</dbReference>
<name>A0A0C5WLM6_9FLAO</name>
<feature type="signal peptide" evidence="1">
    <location>
        <begin position="1"/>
        <end position="21"/>
    </location>
</feature>
<dbReference type="STRING" id="1454006.AW14_08760"/>